<comment type="subcellular location">
    <subcellularLocation>
        <location evidence="10">Endoplasmic reticulum membrane</location>
        <topology evidence="10">Multi-pass membrane protein</topology>
    </subcellularLocation>
    <subcellularLocation>
        <location evidence="1">Membrane</location>
        <topology evidence="1">Multi-pass membrane protein</topology>
    </subcellularLocation>
</comment>
<dbReference type="InterPro" id="IPR007269">
    <property type="entry name" value="ICMT_MeTrfase"/>
</dbReference>
<dbReference type="InterPro" id="IPR025770">
    <property type="entry name" value="PPMT_MeTrfase"/>
</dbReference>
<proteinExistence type="inferred from homology"/>
<keyword evidence="7 10" id="KW-0812">Transmembrane</keyword>
<comment type="similarity">
    <text evidence="2 10">Belongs to the class VI-like SAM-binding methyltransferase superfamily. Isoprenylcysteine carboxyl methyltransferase family.</text>
</comment>
<dbReference type="PANTHER" id="PTHR12714:SF9">
    <property type="entry name" value="PROTEIN-S-ISOPRENYLCYSTEINE O-METHYLTRANSFERASE"/>
    <property type="match status" value="1"/>
</dbReference>
<feature type="transmembrane region" description="Helical" evidence="10">
    <location>
        <begin position="164"/>
        <end position="184"/>
    </location>
</feature>
<evidence type="ECO:0000256" key="4">
    <source>
        <dbReference type="ARBA" id="ARBA00022603"/>
    </source>
</evidence>
<evidence type="ECO:0000256" key="3">
    <source>
        <dbReference type="ARBA" id="ARBA00012151"/>
    </source>
</evidence>
<keyword evidence="8 10" id="KW-1133">Transmembrane helix</keyword>
<evidence type="ECO:0000313" key="12">
    <source>
        <dbReference type="EMBL" id="KAF4979489.1"/>
    </source>
</evidence>
<gene>
    <name evidence="12" type="ORF">FZEAL_4348</name>
</gene>
<keyword evidence="9 10" id="KW-0472">Membrane</keyword>
<feature type="transmembrane region" description="Helical" evidence="10">
    <location>
        <begin position="223"/>
        <end position="251"/>
    </location>
</feature>
<dbReference type="AlphaFoldDB" id="A0A8H4ULX7"/>
<dbReference type="Gene3D" id="1.20.120.1630">
    <property type="match status" value="1"/>
</dbReference>
<feature type="region of interest" description="Disordered" evidence="11">
    <location>
        <begin position="1"/>
        <end position="38"/>
    </location>
</feature>
<keyword evidence="10" id="KW-0256">Endoplasmic reticulum</keyword>
<reference evidence="12" key="2">
    <citation type="submission" date="2020-05" db="EMBL/GenBank/DDBJ databases">
        <authorList>
            <person name="Kim H.-S."/>
            <person name="Proctor R.H."/>
            <person name="Brown D.W."/>
        </authorList>
    </citation>
    <scope>NUCLEOTIDE SEQUENCE</scope>
    <source>
        <strain evidence="12">NRRL 22465</strain>
    </source>
</reference>
<feature type="compositionally biased region" description="Low complexity" evidence="11">
    <location>
        <begin position="25"/>
        <end position="37"/>
    </location>
</feature>
<dbReference type="Pfam" id="PF04140">
    <property type="entry name" value="ICMT"/>
    <property type="match status" value="1"/>
</dbReference>
<keyword evidence="4 10" id="KW-0489">Methyltransferase</keyword>
<evidence type="ECO:0000313" key="13">
    <source>
        <dbReference type="Proteomes" id="UP000635477"/>
    </source>
</evidence>
<reference evidence="12" key="1">
    <citation type="journal article" date="2020" name="BMC Genomics">
        <title>Correction to: Identification and distribution of gene clusters required for synthesis of sphingolipid metabolism inhibitors in diverse species of the filamentous fungus Fusarium.</title>
        <authorList>
            <person name="Kim H.S."/>
            <person name="Lohmar J.M."/>
            <person name="Busman M."/>
            <person name="Brown D.W."/>
            <person name="Naumann T.A."/>
            <person name="Divon H.H."/>
            <person name="Lysoe E."/>
            <person name="Uhlig S."/>
            <person name="Proctor R.H."/>
        </authorList>
    </citation>
    <scope>NUCLEOTIDE SEQUENCE</scope>
    <source>
        <strain evidence="12">NRRL 22465</strain>
    </source>
</reference>
<comment type="caution">
    <text evidence="12">The sequence shown here is derived from an EMBL/GenBank/DDBJ whole genome shotgun (WGS) entry which is preliminary data.</text>
</comment>
<sequence>MSENTPYASGRAVNFNPAPSHHGVSPSLNDDSSSDSGSPPPLAEIMILKPFFSGQAKSLSGIALRAFCLGISFTLGAIAVAAILFFSSSPAWRVPFFLFALSAFHFLEFWTTAERNTLVASIDSFLLTANWPSYAIAHSAAFVECAIVSLVFPNRHWAPFGTEPLLLGIGLLMVLVGQVVRSAAMLHAGASFNHHVQNQKKDSHELVTTGIYSVFRHPSYFGFFYWGLGTQLVLGNIICFFAYAAVLWLFFSKRIKHEEFKLIEFFKNDYVEYRKRVGTKIPFIP</sequence>
<feature type="transmembrane region" description="Helical" evidence="10">
    <location>
        <begin position="131"/>
        <end position="152"/>
    </location>
</feature>
<keyword evidence="6 10" id="KW-0949">S-adenosyl-L-methionine</keyword>
<dbReference type="EC" id="2.1.1.100" evidence="3 10"/>
<evidence type="ECO:0000256" key="1">
    <source>
        <dbReference type="ARBA" id="ARBA00004141"/>
    </source>
</evidence>
<dbReference type="Proteomes" id="UP000635477">
    <property type="component" value="Unassembled WGS sequence"/>
</dbReference>
<evidence type="ECO:0000256" key="2">
    <source>
        <dbReference type="ARBA" id="ARBA00009140"/>
    </source>
</evidence>
<evidence type="ECO:0000256" key="11">
    <source>
        <dbReference type="SAM" id="MobiDB-lite"/>
    </source>
</evidence>
<evidence type="ECO:0000256" key="9">
    <source>
        <dbReference type="ARBA" id="ARBA00023136"/>
    </source>
</evidence>
<keyword evidence="13" id="KW-1185">Reference proteome</keyword>
<comment type="catalytic activity">
    <reaction evidence="10">
        <text>[protein]-C-terminal S-[(2E,6E)-farnesyl]-L-cysteine + S-adenosyl-L-methionine = [protein]-C-terminal S-[(2E,6E)-farnesyl]-L-cysteine methyl ester + S-adenosyl-L-homocysteine</text>
        <dbReference type="Rhea" id="RHEA:21672"/>
        <dbReference type="Rhea" id="RHEA-COMP:12125"/>
        <dbReference type="Rhea" id="RHEA-COMP:12126"/>
        <dbReference type="ChEBI" id="CHEBI:57856"/>
        <dbReference type="ChEBI" id="CHEBI:59789"/>
        <dbReference type="ChEBI" id="CHEBI:90510"/>
        <dbReference type="ChEBI" id="CHEBI:90511"/>
        <dbReference type="EC" id="2.1.1.100"/>
    </reaction>
</comment>
<dbReference type="PANTHER" id="PTHR12714">
    <property type="entry name" value="PROTEIN-S ISOPRENYLCYSTEINE O-METHYLTRANSFERASE"/>
    <property type="match status" value="1"/>
</dbReference>
<name>A0A8H4ULX7_9HYPO</name>
<keyword evidence="5" id="KW-0808">Transferase</keyword>
<feature type="transmembrane region" description="Helical" evidence="10">
    <location>
        <begin position="62"/>
        <end position="87"/>
    </location>
</feature>
<dbReference type="GO" id="GO:0005789">
    <property type="term" value="C:endoplasmic reticulum membrane"/>
    <property type="evidence" value="ECO:0007669"/>
    <property type="project" value="UniProtKB-SubCell"/>
</dbReference>
<dbReference type="GO" id="GO:0032259">
    <property type="term" value="P:methylation"/>
    <property type="evidence" value="ECO:0007669"/>
    <property type="project" value="UniProtKB-KW"/>
</dbReference>
<dbReference type="OrthoDB" id="422086at2759"/>
<protein>
    <recommendedName>
        <fullName evidence="3 10">Protein-S-isoprenylcysteine O-methyltransferase</fullName>
        <ecNumber evidence="3 10">2.1.1.100</ecNumber>
    </recommendedName>
</protein>
<evidence type="ECO:0000256" key="6">
    <source>
        <dbReference type="ARBA" id="ARBA00022691"/>
    </source>
</evidence>
<feature type="transmembrane region" description="Helical" evidence="10">
    <location>
        <begin position="94"/>
        <end position="111"/>
    </location>
</feature>
<dbReference type="EMBL" id="JABEYC010000292">
    <property type="protein sequence ID" value="KAF4979489.1"/>
    <property type="molecule type" value="Genomic_DNA"/>
</dbReference>
<evidence type="ECO:0000256" key="5">
    <source>
        <dbReference type="ARBA" id="ARBA00022679"/>
    </source>
</evidence>
<dbReference type="PROSITE" id="PS51564">
    <property type="entry name" value="SAM_ICMT"/>
    <property type="match status" value="1"/>
</dbReference>
<evidence type="ECO:0000256" key="8">
    <source>
        <dbReference type="ARBA" id="ARBA00022989"/>
    </source>
</evidence>
<organism evidence="12 13">
    <name type="scientific">Fusarium zealandicum</name>
    <dbReference type="NCBI Taxonomy" id="1053134"/>
    <lineage>
        <taxon>Eukaryota</taxon>
        <taxon>Fungi</taxon>
        <taxon>Dikarya</taxon>
        <taxon>Ascomycota</taxon>
        <taxon>Pezizomycotina</taxon>
        <taxon>Sordariomycetes</taxon>
        <taxon>Hypocreomycetidae</taxon>
        <taxon>Hypocreales</taxon>
        <taxon>Nectriaceae</taxon>
        <taxon>Fusarium</taxon>
        <taxon>Fusarium staphyleae species complex</taxon>
    </lineage>
</organism>
<evidence type="ECO:0000256" key="7">
    <source>
        <dbReference type="ARBA" id="ARBA00022692"/>
    </source>
</evidence>
<accession>A0A8H4ULX7</accession>
<dbReference type="GO" id="GO:0004671">
    <property type="term" value="F:protein C-terminal S-isoprenylcysteine carboxyl O-methyltransferase activity"/>
    <property type="evidence" value="ECO:0007669"/>
    <property type="project" value="UniProtKB-EC"/>
</dbReference>
<evidence type="ECO:0000256" key="10">
    <source>
        <dbReference type="RuleBase" id="RU362022"/>
    </source>
</evidence>